<dbReference type="InterPro" id="IPR056748">
    <property type="entry name" value="VPS13-like_C"/>
</dbReference>
<dbReference type="InterPro" id="IPR026847">
    <property type="entry name" value="VPS13"/>
</dbReference>
<dbReference type="PANTHER" id="PTHR16166">
    <property type="entry name" value="VACUOLAR PROTEIN SORTING-ASSOCIATED PROTEIN VPS13"/>
    <property type="match status" value="1"/>
</dbReference>
<dbReference type="RefSeq" id="XP_012898211.1">
    <property type="nucleotide sequence ID" value="XM_013042757.1"/>
</dbReference>
<comment type="similarity">
    <text evidence="1">Belongs to the VPS13 family.</text>
</comment>
<evidence type="ECO:0000256" key="2">
    <source>
        <dbReference type="SAM" id="MobiDB-lite"/>
    </source>
</evidence>
<accession>D8M7X4</accession>
<dbReference type="OMA" id="ITHENEW"/>
<dbReference type="Proteomes" id="UP000008312">
    <property type="component" value="Unassembled WGS sequence"/>
</dbReference>
<dbReference type="Pfam" id="PF25037">
    <property type="entry name" value="VPS13_C"/>
    <property type="match status" value="1"/>
</dbReference>
<proteinExistence type="inferred from homology"/>
<evidence type="ECO:0000259" key="3">
    <source>
        <dbReference type="Pfam" id="PF25037"/>
    </source>
</evidence>
<feature type="domain" description="Intermembrane lipid transfer protein VPS13-like C-terminal" evidence="3">
    <location>
        <begin position="437"/>
        <end position="531"/>
    </location>
</feature>
<protein>
    <recommendedName>
        <fullName evidence="3">Intermembrane lipid transfer protein VPS13-like C-terminal domain-containing protein</fullName>
    </recommendedName>
</protein>
<evidence type="ECO:0000256" key="1">
    <source>
        <dbReference type="ARBA" id="ARBA00006545"/>
    </source>
</evidence>
<dbReference type="GO" id="GO:0006623">
    <property type="term" value="P:protein targeting to vacuole"/>
    <property type="evidence" value="ECO:0007669"/>
    <property type="project" value="TreeGrafter"/>
</dbReference>
<feature type="compositionally biased region" description="Low complexity" evidence="2">
    <location>
        <begin position="604"/>
        <end position="626"/>
    </location>
</feature>
<dbReference type="AlphaFoldDB" id="D8M7X4"/>
<dbReference type="GeneID" id="24920981"/>
<reference evidence="4" key="1">
    <citation type="submission" date="2010-02" db="EMBL/GenBank/DDBJ databases">
        <title>Sequencing and annotation of the Blastocystis hominis genome.</title>
        <authorList>
            <person name="Wincker P."/>
        </authorList>
    </citation>
    <scope>NUCLEOTIDE SEQUENCE</scope>
    <source>
        <strain evidence="4">Singapore isolate B</strain>
    </source>
</reference>
<sequence>MVNGACISFETVWESFEEEERVVFDAKMNFVGVGVSVINGTPEELLYVSLLGLRSDIKVMNRGKKVIELELNSFQIDNQISGAKYEVLLDTPSAGTWLSATVVIQPHPSLLYLELFSVLMQNVRVFADSGVIMNILSFVQELPFDIFEKIERDCMKQISESPLFIRPLLISEYSYCSSALYAEHFTLQPFLLTITFALDPARPIASSVIPDVPILIPVQSVVDMIGNMLGNIDSAQVRLSAFLAKDLLMGKAELFSRLSSHYVRQLLRKFYKVVGSAALLGNPVGLFESVGSGVKAFFYEPIQGLSKGPEEFFDGLGRGAKTFLLNTTYGIANSASKITGTIGNGLSAIAGTETYRLDRAAGKSGIIYGVREGVLGMFKDSVNGARENGVMGAITGTGRGIVGLITKPVTGVLDDTTKIIESVKDATHVSQELSRKRLPRYLYPDGVLTSFCSYLAEGKQMLANCMNSSAVKVNDRYMIHVIDNQFNHLLITNHSSVLISSLCQVLWMIPHDKLNYVSHDMDVIEFYLKDRKLLVVVQTETIASNICKIVDSLRNCISINVSMAIKQIASFYGEILSDEEFLILDQIHEEEEEEEGNPQRRRSASQSKPRSKSSGSSGSSGSFSSSSSRAFPDAADLRPFVLSQAIICGWHRKTEVLQPSMLLHSFEEYEIQVCETTGSKYWIVHRSFSDFV</sequence>
<dbReference type="GO" id="GO:0045053">
    <property type="term" value="P:protein retention in Golgi apparatus"/>
    <property type="evidence" value="ECO:0007669"/>
    <property type="project" value="TreeGrafter"/>
</dbReference>
<evidence type="ECO:0000313" key="5">
    <source>
        <dbReference type="Proteomes" id="UP000008312"/>
    </source>
</evidence>
<gene>
    <name evidence="4" type="ORF">GSBLH_T00003928001</name>
</gene>
<organism evidence="4">
    <name type="scientific">Blastocystis hominis</name>
    <dbReference type="NCBI Taxonomy" id="12968"/>
    <lineage>
        <taxon>Eukaryota</taxon>
        <taxon>Sar</taxon>
        <taxon>Stramenopiles</taxon>
        <taxon>Bigyra</taxon>
        <taxon>Opalozoa</taxon>
        <taxon>Opalinata</taxon>
        <taxon>Blastocystidae</taxon>
        <taxon>Blastocystis</taxon>
    </lineage>
</organism>
<feature type="region of interest" description="Disordered" evidence="2">
    <location>
        <begin position="589"/>
        <end position="626"/>
    </location>
</feature>
<name>D8M7X4_BLAHO</name>
<dbReference type="InParanoid" id="D8M7X4"/>
<keyword evidence="5" id="KW-1185">Reference proteome</keyword>
<dbReference type="EMBL" id="FN668683">
    <property type="protein sequence ID" value="CBK24163.2"/>
    <property type="molecule type" value="Genomic_DNA"/>
</dbReference>
<dbReference type="OrthoDB" id="207391at2759"/>
<dbReference type="PANTHER" id="PTHR16166:SF93">
    <property type="entry name" value="INTERMEMBRANE LIPID TRANSFER PROTEIN VPS13"/>
    <property type="match status" value="1"/>
</dbReference>
<evidence type="ECO:0000313" key="4">
    <source>
        <dbReference type="EMBL" id="CBK24163.2"/>
    </source>
</evidence>